<dbReference type="CDD" id="cd08977">
    <property type="entry name" value="SusD"/>
    <property type="match status" value="1"/>
</dbReference>
<evidence type="ECO:0000256" key="1">
    <source>
        <dbReference type="ARBA" id="ARBA00004442"/>
    </source>
</evidence>
<keyword evidence="3" id="KW-0732">Signal</keyword>
<evidence type="ECO:0000313" key="9">
    <source>
        <dbReference type="Proteomes" id="UP001207918"/>
    </source>
</evidence>
<protein>
    <submittedName>
        <fullName evidence="8">RagB/SusD family nutrient uptake outer membrane protein</fullName>
    </submittedName>
</protein>
<feature type="domain" description="RagB/SusD" evidence="6">
    <location>
        <begin position="251"/>
        <end position="525"/>
    </location>
</feature>
<evidence type="ECO:0000313" key="8">
    <source>
        <dbReference type="EMBL" id="MCW9706626.1"/>
    </source>
</evidence>
<name>A0ABT3PL05_9BACT</name>
<dbReference type="Pfam" id="PF14322">
    <property type="entry name" value="SusD-like_3"/>
    <property type="match status" value="1"/>
</dbReference>
<dbReference type="SUPFAM" id="SSF48452">
    <property type="entry name" value="TPR-like"/>
    <property type="match status" value="1"/>
</dbReference>
<proteinExistence type="inferred from homology"/>
<sequence>MSTLKTIIVLIFASFVVIGCQPDLLETIPNDRISADIFWQTEADAELAANALYPTLDGLRTVTYDGITDILHTNRAFMGNYTIERGRATADHGRFLGEWDDAYEAIRRANDFMDNIDRVESDNADVINRLKGEVMTIRAYHYIKLAMLYGDVPLITKGIDIEEGRNVTRTPVDEVWNFIASELDKAASLLPVDNGSRISQGVANGLKARAMLFAGRYAEAAVAAKDVMDSGQYDLHSSYFELFQYEGEGNNEVILQREYAKGTDNHNPYTVLAPWSQIGGSNGSQYVPTAKLVDLYKMKNGMAINEEGSGYDTSNPYENRDPRLKYSIFVDGVPLPGGGVYNSTPGGDGSDPVGETIYATTTGFNVRKYVDEEDYTDPGNSGLNINLLRYAEVLLTYAEAKIELNEIDQSVYDAINAVRQRDDVSMPPITSADASSQTEMRAVVRKERTIELAFEGLRLFDIRRWKIAEDVMQGDPRGTYYVENDEVKQVEVAGIDRLFDPAKDYLWPIPERERELTSLSQNPGW</sequence>
<dbReference type="InterPro" id="IPR033985">
    <property type="entry name" value="SusD-like_N"/>
</dbReference>
<evidence type="ECO:0000256" key="5">
    <source>
        <dbReference type="ARBA" id="ARBA00023237"/>
    </source>
</evidence>
<comment type="similarity">
    <text evidence="2">Belongs to the SusD family.</text>
</comment>
<keyword evidence="9" id="KW-1185">Reference proteome</keyword>
<dbReference type="Gene3D" id="1.25.40.390">
    <property type="match status" value="1"/>
</dbReference>
<accession>A0ABT3PL05</accession>
<keyword evidence="5" id="KW-0998">Cell outer membrane</keyword>
<dbReference type="Proteomes" id="UP001207918">
    <property type="component" value="Unassembled WGS sequence"/>
</dbReference>
<evidence type="ECO:0000259" key="7">
    <source>
        <dbReference type="Pfam" id="PF14322"/>
    </source>
</evidence>
<dbReference type="InterPro" id="IPR012944">
    <property type="entry name" value="SusD_RagB_dom"/>
</dbReference>
<evidence type="ECO:0000256" key="4">
    <source>
        <dbReference type="ARBA" id="ARBA00023136"/>
    </source>
</evidence>
<comment type="subcellular location">
    <subcellularLocation>
        <location evidence="1">Cell outer membrane</location>
    </subcellularLocation>
</comment>
<reference evidence="8 9" key="1">
    <citation type="submission" date="2021-03" db="EMBL/GenBank/DDBJ databases">
        <title>Aliifodinibius sp. nov., a new bacterium isolated from saline soil.</title>
        <authorList>
            <person name="Galisteo C."/>
            <person name="De La Haba R."/>
            <person name="Sanchez-Porro C."/>
            <person name="Ventosa A."/>
        </authorList>
    </citation>
    <scope>NUCLEOTIDE SEQUENCE [LARGE SCALE GENOMIC DNA]</scope>
    <source>
        <strain evidence="8 9">1BSP15-2V2</strain>
    </source>
</reference>
<dbReference type="Pfam" id="PF07980">
    <property type="entry name" value="SusD_RagB"/>
    <property type="match status" value="1"/>
</dbReference>
<gene>
    <name evidence="8" type="ORF">J6I44_07150</name>
</gene>
<evidence type="ECO:0000256" key="2">
    <source>
        <dbReference type="ARBA" id="ARBA00006275"/>
    </source>
</evidence>
<feature type="domain" description="SusD-like N-terminal" evidence="7">
    <location>
        <begin position="88"/>
        <end position="194"/>
    </location>
</feature>
<comment type="caution">
    <text evidence="8">The sequence shown here is derived from an EMBL/GenBank/DDBJ whole genome shotgun (WGS) entry which is preliminary data.</text>
</comment>
<organism evidence="8 9">
    <name type="scientific">Fodinibius salsisoli</name>
    <dbReference type="NCBI Taxonomy" id="2820877"/>
    <lineage>
        <taxon>Bacteria</taxon>
        <taxon>Pseudomonadati</taxon>
        <taxon>Balneolota</taxon>
        <taxon>Balneolia</taxon>
        <taxon>Balneolales</taxon>
        <taxon>Balneolaceae</taxon>
        <taxon>Fodinibius</taxon>
    </lineage>
</organism>
<keyword evidence="4" id="KW-0472">Membrane</keyword>
<evidence type="ECO:0000259" key="6">
    <source>
        <dbReference type="Pfam" id="PF07980"/>
    </source>
</evidence>
<dbReference type="RefSeq" id="WP_265765352.1">
    <property type="nucleotide sequence ID" value="NZ_JAGGJA010000004.1"/>
</dbReference>
<dbReference type="EMBL" id="JAGGJA010000004">
    <property type="protein sequence ID" value="MCW9706626.1"/>
    <property type="molecule type" value="Genomic_DNA"/>
</dbReference>
<evidence type="ECO:0000256" key="3">
    <source>
        <dbReference type="ARBA" id="ARBA00022729"/>
    </source>
</evidence>
<dbReference type="InterPro" id="IPR011990">
    <property type="entry name" value="TPR-like_helical_dom_sf"/>
</dbReference>
<dbReference type="PROSITE" id="PS51257">
    <property type="entry name" value="PROKAR_LIPOPROTEIN"/>
    <property type="match status" value="1"/>
</dbReference>